<dbReference type="STRING" id="1465490.SAMN05444277_101753"/>
<dbReference type="EMBL" id="FOXQ01000001">
    <property type="protein sequence ID" value="SFP69820.1"/>
    <property type="molecule type" value="Genomic_DNA"/>
</dbReference>
<gene>
    <name evidence="1" type="ORF">SAMN05444277_101753</name>
</gene>
<organism evidence="1 2">
    <name type="scientific">Parafilimonas terrae</name>
    <dbReference type="NCBI Taxonomy" id="1465490"/>
    <lineage>
        <taxon>Bacteria</taxon>
        <taxon>Pseudomonadati</taxon>
        <taxon>Bacteroidota</taxon>
        <taxon>Chitinophagia</taxon>
        <taxon>Chitinophagales</taxon>
        <taxon>Chitinophagaceae</taxon>
        <taxon>Parafilimonas</taxon>
    </lineage>
</organism>
<reference evidence="1 2" key="1">
    <citation type="submission" date="2016-10" db="EMBL/GenBank/DDBJ databases">
        <authorList>
            <person name="de Groot N.N."/>
        </authorList>
    </citation>
    <scope>NUCLEOTIDE SEQUENCE [LARGE SCALE GENOMIC DNA]</scope>
    <source>
        <strain evidence="1 2">DSM 28286</strain>
    </source>
</reference>
<accession>A0A1I5SGH0</accession>
<dbReference type="Proteomes" id="UP000199031">
    <property type="component" value="Unassembled WGS sequence"/>
</dbReference>
<name>A0A1I5SGH0_9BACT</name>
<sequence>MQPVHTICYDKQTIGVIKKYFKTIQKWTTFGLNIDYGKG</sequence>
<evidence type="ECO:0000313" key="2">
    <source>
        <dbReference type="Proteomes" id="UP000199031"/>
    </source>
</evidence>
<proteinExistence type="predicted"/>
<dbReference type="AlphaFoldDB" id="A0A1I5SGH0"/>
<evidence type="ECO:0000313" key="1">
    <source>
        <dbReference type="EMBL" id="SFP69820.1"/>
    </source>
</evidence>
<protein>
    <submittedName>
        <fullName evidence="1">Uncharacterized protein</fullName>
    </submittedName>
</protein>
<keyword evidence="2" id="KW-1185">Reference proteome</keyword>